<dbReference type="PROSITE" id="PS50006">
    <property type="entry name" value="FHA_DOMAIN"/>
    <property type="match status" value="1"/>
</dbReference>
<feature type="domain" description="EAL" evidence="2">
    <location>
        <begin position="117"/>
        <end position="367"/>
    </location>
</feature>
<dbReference type="InterPro" id="IPR035919">
    <property type="entry name" value="EAL_sf"/>
</dbReference>
<dbReference type="InterPro" id="IPR001633">
    <property type="entry name" value="EAL_dom"/>
</dbReference>
<dbReference type="InterPro" id="IPR050706">
    <property type="entry name" value="Cyclic-di-GMP_PDE-like"/>
</dbReference>
<gene>
    <name evidence="3" type="ORF">NG895_15615</name>
</gene>
<dbReference type="InterPro" id="IPR000253">
    <property type="entry name" value="FHA_dom"/>
</dbReference>
<dbReference type="RefSeq" id="WP_252853454.1">
    <property type="nucleotide sequence ID" value="NZ_JAMXLR010000055.1"/>
</dbReference>
<dbReference type="AlphaFoldDB" id="A0A9X2FB87"/>
<comment type="caution">
    <text evidence="3">The sequence shown here is derived from an EMBL/GenBank/DDBJ whole genome shotgun (WGS) entry which is preliminary data.</text>
</comment>
<feature type="domain" description="FHA" evidence="1">
    <location>
        <begin position="34"/>
        <end position="83"/>
    </location>
</feature>
<dbReference type="SUPFAM" id="SSF49879">
    <property type="entry name" value="SMAD/FHA domain"/>
    <property type="match status" value="1"/>
</dbReference>
<evidence type="ECO:0000259" key="1">
    <source>
        <dbReference type="PROSITE" id="PS50006"/>
    </source>
</evidence>
<dbReference type="PANTHER" id="PTHR33121:SF76">
    <property type="entry name" value="SIGNALING PROTEIN"/>
    <property type="match status" value="1"/>
</dbReference>
<keyword evidence="4" id="KW-1185">Reference proteome</keyword>
<dbReference type="SMART" id="SM00240">
    <property type="entry name" value="FHA"/>
    <property type="match status" value="1"/>
</dbReference>
<reference evidence="3" key="1">
    <citation type="submission" date="2022-06" db="EMBL/GenBank/DDBJ databases">
        <title>Aeoliella straminimaris, a novel planctomycete from sediments.</title>
        <authorList>
            <person name="Vitorino I.R."/>
            <person name="Lage O.M."/>
        </authorList>
    </citation>
    <scope>NUCLEOTIDE SEQUENCE</scope>
    <source>
        <strain evidence="3">ICT_H6.2</strain>
    </source>
</reference>
<organism evidence="3 4">
    <name type="scientific">Aeoliella straminimaris</name>
    <dbReference type="NCBI Taxonomy" id="2954799"/>
    <lineage>
        <taxon>Bacteria</taxon>
        <taxon>Pseudomonadati</taxon>
        <taxon>Planctomycetota</taxon>
        <taxon>Planctomycetia</taxon>
        <taxon>Pirellulales</taxon>
        <taxon>Lacipirellulaceae</taxon>
        <taxon>Aeoliella</taxon>
    </lineage>
</organism>
<dbReference type="PANTHER" id="PTHR33121">
    <property type="entry name" value="CYCLIC DI-GMP PHOSPHODIESTERASE PDEF"/>
    <property type="match status" value="1"/>
</dbReference>
<dbReference type="Pfam" id="PF00563">
    <property type="entry name" value="EAL"/>
    <property type="match status" value="1"/>
</dbReference>
<dbReference type="SUPFAM" id="SSF141868">
    <property type="entry name" value="EAL domain-like"/>
    <property type="match status" value="1"/>
</dbReference>
<dbReference type="Pfam" id="PF00498">
    <property type="entry name" value="FHA"/>
    <property type="match status" value="1"/>
</dbReference>
<sequence>MTSHLPRDSTSWKLTGQLSCEDRVREFEVDSSPFSIGRRAEMSLTISSPTISNHHAELLIEGERLLVRDCGSTNGTFVNGARMRSSCVIDHGDLVQFAQIVFRASQHEASAPQPTLQNDFSDQALALIQFDRLITDRAVLPHFQPIDDRTTIGYEVLGRSKLYGLSNPQIMFMAAAVLNAESELSRLFRVEGIRSGQLLSNDRLLFVNTHPAEIVDIGLLHSSLRELREISPDRPIVLEIHEATATQTQVMHELRALLNDLDIQLAYDDFGAGQARLVELVDVPPDYLKFDMQLVQGLADASSERRKMVERLVQMTCDLGIKPLAEGIETEADHQVCCQMGFAHAQGFLYGKPVPPRHFLQPLKPVDFCKPG</sequence>
<protein>
    <submittedName>
        <fullName evidence="3">EAL domain-containing protein</fullName>
    </submittedName>
</protein>
<dbReference type="CDD" id="cd01948">
    <property type="entry name" value="EAL"/>
    <property type="match status" value="1"/>
</dbReference>
<dbReference type="Proteomes" id="UP001155241">
    <property type="component" value="Unassembled WGS sequence"/>
</dbReference>
<evidence type="ECO:0000313" key="4">
    <source>
        <dbReference type="Proteomes" id="UP001155241"/>
    </source>
</evidence>
<name>A0A9X2FB87_9BACT</name>
<dbReference type="Gene3D" id="3.20.20.450">
    <property type="entry name" value="EAL domain"/>
    <property type="match status" value="1"/>
</dbReference>
<dbReference type="GO" id="GO:0071111">
    <property type="term" value="F:cyclic-guanylate-specific phosphodiesterase activity"/>
    <property type="evidence" value="ECO:0007669"/>
    <property type="project" value="InterPro"/>
</dbReference>
<accession>A0A9X2FB87</accession>
<dbReference type="EMBL" id="JAMXLR010000055">
    <property type="protein sequence ID" value="MCO6045339.1"/>
    <property type="molecule type" value="Genomic_DNA"/>
</dbReference>
<dbReference type="Gene3D" id="2.60.200.20">
    <property type="match status" value="1"/>
</dbReference>
<evidence type="ECO:0000313" key="3">
    <source>
        <dbReference type="EMBL" id="MCO6045339.1"/>
    </source>
</evidence>
<dbReference type="PROSITE" id="PS50883">
    <property type="entry name" value="EAL"/>
    <property type="match status" value="1"/>
</dbReference>
<dbReference type="CDD" id="cd00060">
    <property type="entry name" value="FHA"/>
    <property type="match status" value="1"/>
</dbReference>
<dbReference type="InterPro" id="IPR008984">
    <property type="entry name" value="SMAD_FHA_dom_sf"/>
</dbReference>
<dbReference type="SMART" id="SM00052">
    <property type="entry name" value="EAL"/>
    <property type="match status" value="1"/>
</dbReference>
<proteinExistence type="predicted"/>
<evidence type="ECO:0000259" key="2">
    <source>
        <dbReference type="PROSITE" id="PS50883"/>
    </source>
</evidence>